<dbReference type="OrthoDB" id="30826at2759"/>
<dbReference type="GO" id="GO:0005524">
    <property type="term" value="F:ATP binding"/>
    <property type="evidence" value="ECO:0007669"/>
    <property type="project" value="UniProtKB-KW"/>
</dbReference>
<dbReference type="GO" id="GO:0016787">
    <property type="term" value="F:hydrolase activity"/>
    <property type="evidence" value="ECO:0007669"/>
    <property type="project" value="UniProtKB-KW"/>
</dbReference>
<comment type="similarity">
    <text evidence="2">Belongs to the ku80 family.</text>
</comment>
<dbReference type="Pfam" id="PF02735">
    <property type="entry name" value="Ku"/>
    <property type="match status" value="1"/>
</dbReference>
<evidence type="ECO:0000256" key="11">
    <source>
        <dbReference type="ARBA" id="ARBA00023242"/>
    </source>
</evidence>
<feature type="region of interest" description="Disordered" evidence="12">
    <location>
        <begin position="588"/>
        <end position="613"/>
    </location>
</feature>
<keyword evidence="6" id="KW-0347">Helicase</keyword>
<dbReference type="PANTHER" id="PTHR12604:SF4">
    <property type="entry name" value="X-RAY REPAIR CROSS-COMPLEMENTING PROTEIN 5"/>
    <property type="match status" value="1"/>
</dbReference>
<dbReference type="Gene3D" id="1.10.1600.10">
    <property type="match status" value="1"/>
</dbReference>
<sequence length="775" mass="89067">MDRLPYELLHYILWYVDQPLDLFRMTYVCSRWRSFIMNDEYLLNQWFSRSLERSQESFQSSWPYFNTAIKLNLLSNIHQSLFPTNIRSNEWCVLPWPDLRCSSYDKDSSSYYYPISLFLVDAIVVAADHLRRETEGKHGFAAKRVMLFSNAATTFNDHSLKTILDSLRRQDIIVDAIGPTWGQQDEEDDNEENNHPGAPMDMNGHENGDENSDANRPTTNGHQHRTPKKPLTQQQQTGIRVIGEIVNTTDGTLFTFREALTILSVHQAKLVKPTATKYIMQLADLKLHICTYIQVKDNKPAIFRLKKVYARDPTTEIKVDRGRYTKDEQDQEIEKEELTDGFRYGTTFVPINKETLDEMKYQSEKCFAIIAFSDANMMRRSIYLGDTVYEVISEPGFEEEAQAFAGLVQAMYETNTVAIVRKCFSERSAPEIGFLRPHIAHDHICMYYIKLPFAEDLREFEFDNLDITKRNQLNEEQLKCIDNLITTMDLTHADRGGDEAFRPEVVFNPYVQRMFQSIARRAVTPDEPLSLSNTIMEMNETLLRSVASKSKRVLNTIYEKFGLRDTDRRQKITTGDALFGNIDSSTKRRLDENENVEEPTADSTAAPADSGSFESQAAAKKKAALRNIGTLTPVEDFKLLIEQGSPSFSEVSKQMCNIILELVHNSHADALFEKAFQCLQCLRETCINKLEPKVFNDLEILLKRQASTMDGRKDFWQKIIDEKFSLITSEECVESNVIPVEANKFLEEETPVENINNAGTTNEQDGDDEDLFDLI</sequence>
<dbReference type="InterPro" id="IPR016194">
    <property type="entry name" value="SPOC-like_C_dom_sf"/>
</dbReference>
<evidence type="ECO:0000313" key="15">
    <source>
        <dbReference type="Proteomes" id="UP000663825"/>
    </source>
</evidence>
<dbReference type="Gene3D" id="2.40.290.10">
    <property type="match status" value="1"/>
</dbReference>
<name>A0A817WFN5_9BILA</name>
<dbReference type="SMART" id="SM00256">
    <property type="entry name" value="FBOX"/>
    <property type="match status" value="1"/>
</dbReference>
<evidence type="ECO:0000256" key="6">
    <source>
        <dbReference type="ARBA" id="ARBA00022806"/>
    </source>
</evidence>
<protein>
    <recommendedName>
        <fullName evidence="13">F-box domain-containing protein</fullName>
    </recommendedName>
</protein>
<dbReference type="Gene3D" id="1.20.1280.50">
    <property type="match status" value="1"/>
</dbReference>
<evidence type="ECO:0000313" key="14">
    <source>
        <dbReference type="EMBL" id="CAF3355486.1"/>
    </source>
</evidence>
<dbReference type="GO" id="GO:0000723">
    <property type="term" value="P:telomere maintenance"/>
    <property type="evidence" value="ECO:0007669"/>
    <property type="project" value="InterPro"/>
</dbReference>
<organism evidence="14 15">
    <name type="scientific">Rotaria socialis</name>
    <dbReference type="NCBI Taxonomy" id="392032"/>
    <lineage>
        <taxon>Eukaryota</taxon>
        <taxon>Metazoa</taxon>
        <taxon>Spiralia</taxon>
        <taxon>Gnathifera</taxon>
        <taxon>Rotifera</taxon>
        <taxon>Eurotatoria</taxon>
        <taxon>Bdelloidea</taxon>
        <taxon>Philodinida</taxon>
        <taxon>Philodinidae</taxon>
        <taxon>Rotaria</taxon>
    </lineage>
</organism>
<evidence type="ECO:0000256" key="4">
    <source>
        <dbReference type="ARBA" id="ARBA00022763"/>
    </source>
</evidence>
<evidence type="ECO:0000256" key="5">
    <source>
        <dbReference type="ARBA" id="ARBA00022801"/>
    </source>
</evidence>
<reference evidence="14" key="1">
    <citation type="submission" date="2021-02" db="EMBL/GenBank/DDBJ databases">
        <authorList>
            <person name="Nowell W R."/>
        </authorList>
    </citation>
    <scope>NUCLEOTIDE SEQUENCE</scope>
</reference>
<dbReference type="SUPFAM" id="SSF101420">
    <property type="entry name" value="C-terminal domain of Ku80"/>
    <property type="match status" value="1"/>
</dbReference>
<dbReference type="SUPFAM" id="SSF100939">
    <property type="entry name" value="SPOC domain-like"/>
    <property type="match status" value="1"/>
</dbReference>
<evidence type="ECO:0000256" key="10">
    <source>
        <dbReference type="ARBA" id="ARBA00023204"/>
    </source>
</evidence>
<evidence type="ECO:0000259" key="13">
    <source>
        <dbReference type="PROSITE" id="PS50181"/>
    </source>
</evidence>
<proteinExistence type="inferred from homology"/>
<feature type="domain" description="F-box" evidence="13">
    <location>
        <begin position="1"/>
        <end position="45"/>
    </location>
</feature>
<dbReference type="InterPro" id="IPR024193">
    <property type="entry name" value="Ku80"/>
</dbReference>
<dbReference type="GO" id="GO:0003690">
    <property type="term" value="F:double-stranded DNA binding"/>
    <property type="evidence" value="ECO:0007669"/>
    <property type="project" value="TreeGrafter"/>
</dbReference>
<dbReference type="Proteomes" id="UP000663825">
    <property type="component" value="Unassembled WGS sequence"/>
</dbReference>
<dbReference type="InterPro" id="IPR014893">
    <property type="entry name" value="Ku_PK_bind"/>
</dbReference>
<dbReference type="SMART" id="SM00559">
    <property type="entry name" value="Ku78"/>
    <property type="match status" value="1"/>
</dbReference>
<dbReference type="SUPFAM" id="SSF81383">
    <property type="entry name" value="F-box domain"/>
    <property type="match status" value="1"/>
</dbReference>
<dbReference type="SUPFAM" id="SSF53300">
    <property type="entry name" value="vWA-like"/>
    <property type="match status" value="1"/>
</dbReference>
<dbReference type="PROSITE" id="PS50181">
    <property type="entry name" value="FBOX"/>
    <property type="match status" value="1"/>
</dbReference>
<dbReference type="Gene3D" id="3.40.50.410">
    <property type="entry name" value="von Willebrand factor, type A domain"/>
    <property type="match status" value="1"/>
</dbReference>
<dbReference type="InterPro" id="IPR036047">
    <property type="entry name" value="F-box-like_dom_sf"/>
</dbReference>
<dbReference type="CDD" id="cd09917">
    <property type="entry name" value="F-box_SF"/>
    <property type="match status" value="1"/>
</dbReference>
<evidence type="ECO:0000256" key="12">
    <source>
        <dbReference type="SAM" id="MobiDB-lite"/>
    </source>
</evidence>
<dbReference type="InterPro" id="IPR036465">
    <property type="entry name" value="vWFA_dom_sf"/>
</dbReference>
<dbReference type="GO" id="GO:0006310">
    <property type="term" value="P:DNA recombination"/>
    <property type="evidence" value="ECO:0007669"/>
    <property type="project" value="UniProtKB-KW"/>
</dbReference>
<evidence type="ECO:0000256" key="3">
    <source>
        <dbReference type="ARBA" id="ARBA00022741"/>
    </source>
</evidence>
<dbReference type="CDD" id="cd00873">
    <property type="entry name" value="KU80"/>
    <property type="match status" value="1"/>
</dbReference>
<keyword evidence="10" id="KW-0234">DNA repair</keyword>
<keyword evidence="11" id="KW-0539">Nucleus</keyword>
<dbReference type="Gene3D" id="1.25.40.240">
    <property type="entry name" value="Ku, C-terminal domain"/>
    <property type="match status" value="1"/>
</dbReference>
<dbReference type="Pfam" id="PF12937">
    <property type="entry name" value="F-box-like"/>
    <property type="match status" value="1"/>
</dbReference>
<keyword evidence="9" id="KW-0233">DNA recombination</keyword>
<dbReference type="InterPro" id="IPR036494">
    <property type="entry name" value="Ku_C_sf"/>
</dbReference>
<keyword evidence="7" id="KW-0067">ATP-binding</keyword>
<keyword evidence="4" id="KW-0227">DNA damage</keyword>
<dbReference type="GO" id="GO:0042162">
    <property type="term" value="F:telomeric DNA binding"/>
    <property type="evidence" value="ECO:0007669"/>
    <property type="project" value="InterPro"/>
</dbReference>
<gene>
    <name evidence="14" type="ORF">TIS948_LOCUS23664</name>
</gene>
<dbReference type="EMBL" id="CAJNXB010004112">
    <property type="protein sequence ID" value="CAF3355486.1"/>
    <property type="molecule type" value="Genomic_DNA"/>
</dbReference>
<feature type="region of interest" description="Disordered" evidence="12">
    <location>
        <begin position="178"/>
        <end position="236"/>
    </location>
</feature>
<evidence type="ECO:0000256" key="7">
    <source>
        <dbReference type="ARBA" id="ARBA00022840"/>
    </source>
</evidence>
<dbReference type="Pfam" id="PF08785">
    <property type="entry name" value="Ku_PK_bind"/>
    <property type="match status" value="1"/>
</dbReference>
<keyword evidence="5" id="KW-0378">Hydrolase</keyword>
<dbReference type="PANTHER" id="PTHR12604">
    <property type="entry name" value="KU AUTOANTIGEN DNA HELICASE"/>
    <property type="match status" value="1"/>
</dbReference>
<comment type="subcellular location">
    <subcellularLocation>
        <location evidence="1">Nucleus</location>
    </subcellularLocation>
</comment>
<evidence type="ECO:0000256" key="2">
    <source>
        <dbReference type="ARBA" id="ARBA00007726"/>
    </source>
</evidence>
<dbReference type="InterPro" id="IPR001810">
    <property type="entry name" value="F-box_dom"/>
</dbReference>
<dbReference type="GO" id="GO:0003684">
    <property type="term" value="F:damaged DNA binding"/>
    <property type="evidence" value="ECO:0007669"/>
    <property type="project" value="InterPro"/>
</dbReference>
<keyword evidence="8" id="KW-0238">DNA-binding</keyword>
<dbReference type="InterPro" id="IPR006164">
    <property type="entry name" value="DNA_bd_Ku70/Ku80"/>
</dbReference>
<accession>A0A817WFN5</accession>
<dbReference type="GO" id="GO:0006303">
    <property type="term" value="P:double-strand break repair via nonhomologous end joining"/>
    <property type="evidence" value="ECO:0007669"/>
    <property type="project" value="InterPro"/>
</dbReference>
<evidence type="ECO:0000256" key="1">
    <source>
        <dbReference type="ARBA" id="ARBA00004123"/>
    </source>
</evidence>
<evidence type="ECO:0000256" key="8">
    <source>
        <dbReference type="ARBA" id="ARBA00023125"/>
    </source>
</evidence>
<keyword evidence="3" id="KW-0547">Nucleotide-binding</keyword>
<dbReference type="GO" id="GO:0043564">
    <property type="term" value="C:Ku70:Ku80 complex"/>
    <property type="evidence" value="ECO:0007669"/>
    <property type="project" value="InterPro"/>
</dbReference>
<dbReference type="AlphaFoldDB" id="A0A817WFN5"/>
<comment type="caution">
    <text evidence="14">The sequence shown here is derived from an EMBL/GenBank/DDBJ whole genome shotgun (WGS) entry which is preliminary data.</text>
</comment>
<dbReference type="GO" id="GO:0004386">
    <property type="term" value="F:helicase activity"/>
    <property type="evidence" value="ECO:0007669"/>
    <property type="project" value="UniProtKB-KW"/>
</dbReference>
<evidence type="ECO:0000256" key="9">
    <source>
        <dbReference type="ARBA" id="ARBA00023172"/>
    </source>
</evidence>